<reference evidence="2" key="1">
    <citation type="submission" date="2024-06" db="EMBL/GenBank/DDBJ databases">
        <authorList>
            <person name="Liu X."/>
            <person name="Lenzi L."/>
            <person name="Haldenby T S."/>
            <person name="Uol C."/>
        </authorList>
    </citation>
    <scope>NUCLEOTIDE SEQUENCE</scope>
</reference>
<evidence type="ECO:0000313" key="2">
    <source>
        <dbReference type="EMBL" id="CAL5129946.1"/>
    </source>
</evidence>
<accession>A0AAV2T1Q4</accession>
<comment type="caution">
    <text evidence="2">The sequence shown here is derived from an EMBL/GenBank/DDBJ whole genome shotgun (WGS) entry which is preliminary data.</text>
</comment>
<dbReference type="CDD" id="cd22966">
    <property type="entry name" value="DD_DYDC-like"/>
    <property type="match status" value="1"/>
</dbReference>
<evidence type="ECO:0000313" key="3">
    <source>
        <dbReference type="Proteomes" id="UP001497525"/>
    </source>
</evidence>
<feature type="compositionally biased region" description="Acidic residues" evidence="1">
    <location>
        <begin position="133"/>
        <end position="157"/>
    </location>
</feature>
<feature type="compositionally biased region" description="Basic and acidic residues" evidence="1">
    <location>
        <begin position="103"/>
        <end position="118"/>
    </location>
</feature>
<dbReference type="Proteomes" id="UP001497525">
    <property type="component" value="Unassembled WGS sequence"/>
</dbReference>
<evidence type="ECO:0000256" key="1">
    <source>
        <dbReference type="SAM" id="MobiDB-lite"/>
    </source>
</evidence>
<sequence>MSELLQNDFGEETEYLIAHLGPILRRYITEIVIKHPDDPIEYLGLCLSHHAKATQREFEDNCPQANDEIENGCMDEAFDPLPEEQTNQTVDEQFIEASLLSAEPKHTDEDATGERTLEEDNVSATEAIVQDSLDVDDTVTEDPDAPVEEDENLDSDADASHADTVDNQQDEE</sequence>
<dbReference type="InterPro" id="IPR049630">
    <property type="entry name" value="DYDC-like_DD"/>
</dbReference>
<dbReference type="Pfam" id="PF05186">
    <property type="entry name" value="Dpy-30"/>
    <property type="match status" value="1"/>
</dbReference>
<organism evidence="2 3">
    <name type="scientific">Calicophoron daubneyi</name>
    <name type="common">Rumen fluke</name>
    <name type="synonym">Paramphistomum daubneyi</name>
    <dbReference type="NCBI Taxonomy" id="300641"/>
    <lineage>
        <taxon>Eukaryota</taxon>
        <taxon>Metazoa</taxon>
        <taxon>Spiralia</taxon>
        <taxon>Lophotrochozoa</taxon>
        <taxon>Platyhelminthes</taxon>
        <taxon>Trematoda</taxon>
        <taxon>Digenea</taxon>
        <taxon>Plagiorchiida</taxon>
        <taxon>Pronocephalata</taxon>
        <taxon>Paramphistomoidea</taxon>
        <taxon>Paramphistomidae</taxon>
        <taxon>Calicophoron</taxon>
    </lineage>
</organism>
<feature type="region of interest" description="Disordered" evidence="1">
    <location>
        <begin position="99"/>
        <end position="172"/>
    </location>
</feature>
<dbReference type="EMBL" id="CAXLJL010000056">
    <property type="protein sequence ID" value="CAL5129946.1"/>
    <property type="molecule type" value="Genomic_DNA"/>
</dbReference>
<dbReference type="InterPro" id="IPR007858">
    <property type="entry name" value="Dpy-30_motif"/>
</dbReference>
<name>A0AAV2T1Q4_CALDB</name>
<protein>
    <submittedName>
        <fullName evidence="2">Uncharacterized protein</fullName>
    </submittedName>
</protein>
<gene>
    <name evidence="2" type="ORF">CDAUBV1_LOCUS1397</name>
</gene>
<proteinExistence type="predicted"/>
<dbReference type="AlphaFoldDB" id="A0AAV2T1Q4"/>